<protein>
    <recommendedName>
        <fullName evidence="2">Pyridoxamine 5'-phosphate oxidase N-terminal domain-containing protein</fullName>
    </recommendedName>
</protein>
<comment type="caution">
    <text evidence="3">The sequence shown here is derived from an EMBL/GenBank/DDBJ whole genome shotgun (WGS) entry which is preliminary data.</text>
</comment>
<dbReference type="InterPro" id="IPR052019">
    <property type="entry name" value="F420H2_bilvrd_red/Heme_oxyg"/>
</dbReference>
<dbReference type="GO" id="GO:0005829">
    <property type="term" value="C:cytosol"/>
    <property type="evidence" value="ECO:0007669"/>
    <property type="project" value="TreeGrafter"/>
</dbReference>
<organism evidence="3 4">
    <name type="scientific">Pseudohalioglobus sediminis</name>
    <dbReference type="NCBI Taxonomy" id="2606449"/>
    <lineage>
        <taxon>Bacteria</taxon>
        <taxon>Pseudomonadati</taxon>
        <taxon>Pseudomonadota</taxon>
        <taxon>Gammaproteobacteria</taxon>
        <taxon>Cellvibrionales</taxon>
        <taxon>Halieaceae</taxon>
        <taxon>Pseudohalioglobus</taxon>
    </lineage>
</organism>
<evidence type="ECO:0000313" key="3">
    <source>
        <dbReference type="EMBL" id="KAA1191968.1"/>
    </source>
</evidence>
<evidence type="ECO:0000313" key="4">
    <source>
        <dbReference type="Proteomes" id="UP000323708"/>
    </source>
</evidence>
<dbReference type="Proteomes" id="UP000323708">
    <property type="component" value="Unassembled WGS sequence"/>
</dbReference>
<dbReference type="InterPro" id="IPR011576">
    <property type="entry name" value="Pyridox_Oxase_N"/>
</dbReference>
<evidence type="ECO:0000256" key="1">
    <source>
        <dbReference type="ARBA" id="ARBA00023002"/>
    </source>
</evidence>
<dbReference type="GO" id="GO:0016627">
    <property type="term" value="F:oxidoreductase activity, acting on the CH-CH group of donors"/>
    <property type="evidence" value="ECO:0007669"/>
    <property type="project" value="TreeGrafter"/>
</dbReference>
<gene>
    <name evidence="3" type="ORF">F0M18_10620</name>
</gene>
<dbReference type="GO" id="GO:0070967">
    <property type="term" value="F:coenzyme F420 binding"/>
    <property type="evidence" value="ECO:0007669"/>
    <property type="project" value="TreeGrafter"/>
</dbReference>
<dbReference type="Pfam" id="PF01243">
    <property type="entry name" value="PNPOx_N"/>
    <property type="match status" value="1"/>
</dbReference>
<evidence type="ECO:0000259" key="2">
    <source>
        <dbReference type="Pfam" id="PF01243"/>
    </source>
</evidence>
<keyword evidence="1" id="KW-0560">Oxidoreductase</keyword>
<dbReference type="InterPro" id="IPR012349">
    <property type="entry name" value="Split_barrel_FMN-bd"/>
</dbReference>
<keyword evidence="4" id="KW-1185">Reference proteome</keyword>
<proteinExistence type="predicted"/>
<dbReference type="PANTHER" id="PTHR35176:SF6">
    <property type="entry name" value="HEME OXYGENASE HI_0854-RELATED"/>
    <property type="match status" value="1"/>
</dbReference>
<dbReference type="AlphaFoldDB" id="A0A5B0X048"/>
<reference evidence="3 4" key="1">
    <citation type="submission" date="2019-09" db="EMBL/GenBank/DDBJ databases">
        <authorList>
            <person name="Chen X.-Y."/>
        </authorList>
    </citation>
    <scope>NUCLEOTIDE SEQUENCE [LARGE SCALE GENOMIC DNA]</scope>
    <source>
        <strain evidence="3 4">NY5</strain>
    </source>
</reference>
<dbReference type="SUPFAM" id="SSF50475">
    <property type="entry name" value="FMN-binding split barrel"/>
    <property type="match status" value="1"/>
</dbReference>
<dbReference type="RefSeq" id="WP_149611404.1">
    <property type="nucleotide sequence ID" value="NZ_VTUX01000004.1"/>
</dbReference>
<feature type="domain" description="Pyridoxamine 5'-phosphate oxidase N-terminal" evidence="2">
    <location>
        <begin position="6"/>
        <end position="94"/>
    </location>
</feature>
<accession>A0A5B0X048</accession>
<sequence>MAFNESLSHLLQERRIATLTTFAEDDMPHVTAVWFLWQEDALYIATNRHTGKGRNLARDARMALCIESREDGREAGLSASGRAELLTGDGAAQLARLINGKYLTPKAMEHPVVGPAFIGMSDLVVKLVPARWISWDMAAVGDNLFTPDMDMAEFFYPTLK</sequence>
<dbReference type="EMBL" id="VTUX01000004">
    <property type="protein sequence ID" value="KAA1191968.1"/>
    <property type="molecule type" value="Genomic_DNA"/>
</dbReference>
<dbReference type="PANTHER" id="PTHR35176">
    <property type="entry name" value="HEME OXYGENASE HI_0854-RELATED"/>
    <property type="match status" value="1"/>
</dbReference>
<name>A0A5B0X048_9GAMM</name>
<dbReference type="Gene3D" id="2.30.110.10">
    <property type="entry name" value="Electron Transport, Fmn-binding Protein, Chain A"/>
    <property type="match status" value="1"/>
</dbReference>